<keyword evidence="3" id="KW-1185">Reference proteome</keyword>
<protein>
    <submittedName>
        <fullName evidence="2">DUF948 domain-containing protein</fullName>
    </submittedName>
</protein>
<dbReference type="EMBL" id="JADCLJ010000019">
    <property type="protein sequence ID" value="MBE4908303.1"/>
    <property type="molecule type" value="Genomic_DNA"/>
</dbReference>
<reference evidence="2 3" key="1">
    <citation type="submission" date="2020-10" db="EMBL/GenBank/DDBJ databases">
        <title>Bacillus sp. HD4P25, an endophyte from a halophyte.</title>
        <authorList>
            <person name="Sun J.-Q."/>
        </authorList>
    </citation>
    <scope>NUCLEOTIDE SEQUENCE [LARGE SCALE GENOMIC DNA]</scope>
    <source>
        <strain evidence="2 3">YIM 93174</strain>
    </source>
</reference>
<sequence length="152" mass="17335">MIIILYLSVALIAIAFLILVIFLSRTLRSLQITLDNVAKTLSGLEKQMEGITVETTELLHKTNALATDIQEKTKKLNTVVDAVQDVGVSIQRFNGSIQKVSENVSVQVERNQEKVTQVIQWGNVLIDLWDKWKDKKEVKREDHTVQRSRDYS</sequence>
<name>A0ABR9QIH8_9BACI</name>
<evidence type="ECO:0000256" key="1">
    <source>
        <dbReference type="SAM" id="Phobius"/>
    </source>
</evidence>
<dbReference type="PANTHER" id="PTHR40070">
    <property type="entry name" value="UPF0478 PROTEIN YTXG"/>
    <property type="match status" value="1"/>
</dbReference>
<proteinExistence type="predicted"/>
<dbReference type="Proteomes" id="UP001516662">
    <property type="component" value="Unassembled WGS sequence"/>
</dbReference>
<evidence type="ECO:0000313" key="3">
    <source>
        <dbReference type="Proteomes" id="UP001516662"/>
    </source>
</evidence>
<dbReference type="PANTHER" id="PTHR40070:SF1">
    <property type="entry name" value="UPF0478 PROTEIN YTXG"/>
    <property type="match status" value="1"/>
</dbReference>
<organism evidence="2 3">
    <name type="scientific">Litchfieldia luteola</name>
    <dbReference type="NCBI Taxonomy" id="682179"/>
    <lineage>
        <taxon>Bacteria</taxon>
        <taxon>Bacillati</taxon>
        <taxon>Bacillota</taxon>
        <taxon>Bacilli</taxon>
        <taxon>Bacillales</taxon>
        <taxon>Bacillaceae</taxon>
        <taxon>Litchfieldia</taxon>
    </lineage>
</organism>
<keyword evidence="1" id="KW-0812">Transmembrane</keyword>
<keyword evidence="1" id="KW-1133">Transmembrane helix</keyword>
<accession>A0ABR9QIH8</accession>
<dbReference type="RefSeq" id="WP_193535857.1">
    <property type="nucleotide sequence ID" value="NZ_JADCLJ010000019.1"/>
</dbReference>
<feature type="transmembrane region" description="Helical" evidence="1">
    <location>
        <begin position="6"/>
        <end position="24"/>
    </location>
</feature>
<gene>
    <name evidence="2" type="ORF">IMZ08_09565</name>
</gene>
<evidence type="ECO:0000313" key="2">
    <source>
        <dbReference type="EMBL" id="MBE4908303.1"/>
    </source>
</evidence>
<dbReference type="InterPro" id="IPR009293">
    <property type="entry name" value="UPF0478"/>
</dbReference>
<dbReference type="Gene3D" id="1.10.287.950">
    <property type="entry name" value="Methyl-accepting chemotaxis protein"/>
    <property type="match status" value="1"/>
</dbReference>
<comment type="caution">
    <text evidence="2">The sequence shown here is derived from an EMBL/GenBank/DDBJ whole genome shotgun (WGS) entry which is preliminary data.</text>
</comment>
<dbReference type="Pfam" id="PF06103">
    <property type="entry name" value="DUF948"/>
    <property type="match status" value="1"/>
</dbReference>
<keyword evidence="1" id="KW-0472">Membrane</keyword>